<dbReference type="AlphaFoldDB" id="A0A8S1HL46"/>
<protein>
    <submittedName>
        <fullName evidence="2">Uncharacterized protein</fullName>
    </submittedName>
</protein>
<evidence type="ECO:0000313" key="3">
    <source>
        <dbReference type="Proteomes" id="UP000835052"/>
    </source>
</evidence>
<dbReference type="Proteomes" id="UP000835052">
    <property type="component" value="Unassembled WGS sequence"/>
</dbReference>
<reference evidence="2" key="1">
    <citation type="submission" date="2020-10" db="EMBL/GenBank/DDBJ databases">
        <authorList>
            <person name="Kikuchi T."/>
        </authorList>
    </citation>
    <scope>NUCLEOTIDE SEQUENCE</scope>
    <source>
        <strain evidence="2">NKZ352</strain>
    </source>
</reference>
<evidence type="ECO:0000313" key="2">
    <source>
        <dbReference type="EMBL" id="CAD6195677.1"/>
    </source>
</evidence>
<organism evidence="2 3">
    <name type="scientific">Caenorhabditis auriculariae</name>
    <dbReference type="NCBI Taxonomy" id="2777116"/>
    <lineage>
        <taxon>Eukaryota</taxon>
        <taxon>Metazoa</taxon>
        <taxon>Ecdysozoa</taxon>
        <taxon>Nematoda</taxon>
        <taxon>Chromadorea</taxon>
        <taxon>Rhabditida</taxon>
        <taxon>Rhabditina</taxon>
        <taxon>Rhabditomorpha</taxon>
        <taxon>Rhabditoidea</taxon>
        <taxon>Rhabditidae</taxon>
        <taxon>Peloderinae</taxon>
        <taxon>Caenorhabditis</taxon>
    </lineage>
</organism>
<proteinExistence type="predicted"/>
<evidence type="ECO:0000256" key="1">
    <source>
        <dbReference type="SAM" id="MobiDB-lite"/>
    </source>
</evidence>
<gene>
    <name evidence="2" type="ORF">CAUJ_LOCUS11596</name>
</gene>
<sequence>MGVVKRPRKSKKEIGKRRENAAFVVSSGPSPGWGSASSKKSSSLSRFHSSSISTTQWLWERRGSLQQSLAVVSLPPPPTLSLASICAHIDEVSPGHAHFSRAPRPPNILDYHLACVRSAKRSYGVFVGQAGTRLEANEGDCNLMMIFHRIPKPADLLIKASSASEFAHYLVIIAENIPSREKELGCKLKHRLSGRTRGALKRGLWKVTCGKVRSASLL</sequence>
<keyword evidence="3" id="KW-1185">Reference proteome</keyword>
<name>A0A8S1HL46_9PELO</name>
<feature type="compositionally biased region" description="Low complexity" evidence="1">
    <location>
        <begin position="26"/>
        <end position="45"/>
    </location>
</feature>
<dbReference type="EMBL" id="CAJGYM010000058">
    <property type="protein sequence ID" value="CAD6195677.1"/>
    <property type="molecule type" value="Genomic_DNA"/>
</dbReference>
<accession>A0A8S1HL46</accession>
<feature type="compositionally biased region" description="Basic residues" evidence="1">
    <location>
        <begin position="1"/>
        <end position="11"/>
    </location>
</feature>
<comment type="caution">
    <text evidence="2">The sequence shown here is derived from an EMBL/GenBank/DDBJ whole genome shotgun (WGS) entry which is preliminary data.</text>
</comment>
<feature type="region of interest" description="Disordered" evidence="1">
    <location>
        <begin position="1"/>
        <end position="45"/>
    </location>
</feature>